<dbReference type="GO" id="GO:0030246">
    <property type="term" value="F:carbohydrate binding"/>
    <property type="evidence" value="ECO:0007669"/>
    <property type="project" value="TreeGrafter"/>
</dbReference>
<dbReference type="InterPro" id="IPR028082">
    <property type="entry name" value="Peripla_BP_I"/>
</dbReference>
<dbReference type="AlphaFoldDB" id="A0A161WKX3"/>
<dbReference type="Gene3D" id="3.40.50.2300">
    <property type="match status" value="2"/>
</dbReference>
<dbReference type="CDD" id="cd20001">
    <property type="entry name" value="PBP1_LsrB_Quorum_Sensing-like"/>
    <property type="match status" value="1"/>
</dbReference>
<dbReference type="PATRIC" id="fig|1121326.3.peg.2186"/>
<comment type="subcellular location">
    <subcellularLocation>
        <location evidence="1">Cell envelope</location>
    </subcellularLocation>
</comment>
<dbReference type="RefSeq" id="WP_066621818.1">
    <property type="nucleotide sequence ID" value="NZ_FQXL01000004.1"/>
</dbReference>
<dbReference type="Pfam" id="PF13407">
    <property type="entry name" value="Peripla_BP_4"/>
    <property type="match status" value="1"/>
</dbReference>
<dbReference type="Proteomes" id="UP000076603">
    <property type="component" value="Unassembled WGS sequence"/>
</dbReference>
<keyword evidence="6" id="KW-1185">Reference proteome</keyword>
<feature type="domain" description="Periplasmic binding protein" evidence="4">
    <location>
        <begin position="43"/>
        <end position="300"/>
    </location>
</feature>
<evidence type="ECO:0000256" key="1">
    <source>
        <dbReference type="ARBA" id="ARBA00004196"/>
    </source>
</evidence>
<dbReference type="SUPFAM" id="SSF53822">
    <property type="entry name" value="Periplasmic binding protein-like I"/>
    <property type="match status" value="1"/>
</dbReference>
<dbReference type="GO" id="GO:0030288">
    <property type="term" value="C:outer membrane-bounded periplasmic space"/>
    <property type="evidence" value="ECO:0007669"/>
    <property type="project" value="TreeGrafter"/>
</dbReference>
<name>A0A161WKX3_9CLOT</name>
<dbReference type="PANTHER" id="PTHR30036:SF7">
    <property type="entry name" value="ABC TRANSPORTER PERIPLASMIC-BINDING PROTEIN YPHF"/>
    <property type="match status" value="1"/>
</dbReference>
<proteinExistence type="inferred from homology"/>
<dbReference type="InterPro" id="IPR025997">
    <property type="entry name" value="SBP_2_dom"/>
</dbReference>
<dbReference type="PROSITE" id="PS51257">
    <property type="entry name" value="PROKAR_LIPOPROTEIN"/>
    <property type="match status" value="1"/>
</dbReference>
<comment type="caution">
    <text evidence="5">The sequence shown here is derived from an EMBL/GenBank/DDBJ whole genome shotgun (WGS) entry which is preliminary data.</text>
</comment>
<organism evidence="5 6">
    <name type="scientific">Clostridium magnum DSM 2767</name>
    <dbReference type="NCBI Taxonomy" id="1121326"/>
    <lineage>
        <taxon>Bacteria</taxon>
        <taxon>Bacillati</taxon>
        <taxon>Bacillota</taxon>
        <taxon>Clostridia</taxon>
        <taxon>Eubacteriales</taxon>
        <taxon>Clostridiaceae</taxon>
        <taxon>Clostridium</taxon>
    </lineage>
</organism>
<dbReference type="EMBL" id="LWAE01000002">
    <property type="protein sequence ID" value="KZL92385.1"/>
    <property type="molecule type" value="Genomic_DNA"/>
</dbReference>
<sequence length="342" mass="36778">MKKILSLLTTLIFTLSLAACGTTQTSSTPDKKATSETKKKFTIATVPKLTSIAWFQRMEQGVNKYAKDTGMDAYYTGPATGDAALQAQVIEDLIAKKVDAICVVPFSTEALEPVLKKARDAGILVITHEAAGMKNIDYDIEAFDNEAYGQHFMDKIGQLTGGKGEYIQEVGALTSQSHKQWTDSAAALQKTKYPDMKIFGDRIETKDDQSVSYNKVKEVLKSNPNIAAIQGSAMGDVAGAALAVEESGRSGKIKIVGTSLVSVSGKYIKSGTIDMISFWDPADAGYAMNVLAAKILSGEKVSDGINLGVKGYESLKLKDKVFTGKAWVDVDKTNVDDPSLNF</sequence>
<evidence type="ECO:0000256" key="2">
    <source>
        <dbReference type="ARBA" id="ARBA00007639"/>
    </source>
</evidence>
<reference evidence="5 6" key="1">
    <citation type="submission" date="2016-04" db="EMBL/GenBank/DDBJ databases">
        <title>Genome sequence of Clostridium magnum DSM 2767.</title>
        <authorList>
            <person name="Poehlein A."/>
            <person name="Uhlig R."/>
            <person name="Fischer R."/>
            <person name="Bahl H."/>
            <person name="Daniel R."/>
        </authorList>
    </citation>
    <scope>NUCLEOTIDE SEQUENCE [LARGE SCALE GENOMIC DNA]</scope>
    <source>
        <strain evidence="5 6">DSM 2767</strain>
    </source>
</reference>
<feature type="chain" id="PRO_5039475797" evidence="3">
    <location>
        <begin position="19"/>
        <end position="342"/>
    </location>
</feature>
<evidence type="ECO:0000313" key="5">
    <source>
        <dbReference type="EMBL" id="KZL92385.1"/>
    </source>
</evidence>
<dbReference type="InterPro" id="IPR050555">
    <property type="entry name" value="Bact_Solute-Bind_Prot2"/>
</dbReference>
<comment type="similarity">
    <text evidence="2">Belongs to the bacterial solute-binding protein 2 family.</text>
</comment>
<accession>A0A161WKX3</accession>
<feature type="signal peptide" evidence="3">
    <location>
        <begin position="1"/>
        <end position="18"/>
    </location>
</feature>
<evidence type="ECO:0000256" key="3">
    <source>
        <dbReference type="SAM" id="SignalP"/>
    </source>
</evidence>
<evidence type="ECO:0000259" key="4">
    <source>
        <dbReference type="Pfam" id="PF13407"/>
    </source>
</evidence>
<protein>
    <submittedName>
        <fullName evidence="5">Autoinducer 2-binding protein LsrB</fullName>
    </submittedName>
</protein>
<evidence type="ECO:0000313" key="6">
    <source>
        <dbReference type="Proteomes" id="UP000076603"/>
    </source>
</evidence>
<dbReference type="STRING" id="1121326.CLMAG_21940"/>
<keyword evidence="3" id="KW-0732">Signal</keyword>
<dbReference type="OrthoDB" id="9795981at2"/>
<gene>
    <name evidence="5" type="primary">lsrB_2</name>
    <name evidence="5" type="ORF">CLMAG_21940</name>
</gene>
<dbReference type="PANTHER" id="PTHR30036">
    <property type="entry name" value="D-XYLOSE-BINDING PERIPLASMIC PROTEIN"/>
    <property type="match status" value="1"/>
</dbReference>